<dbReference type="GO" id="GO:0002188">
    <property type="term" value="P:translation reinitiation"/>
    <property type="evidence" value="ECO:0007669"/>
    <property type="project" value="TreeGrafter"/>
</dbReference>
<dbReference type="Proteomes" id="UP000451233">
    <property type="component" value="Unassembled WGS sequence"/>
</dbReference>
<protein>
    <submittedName>
        <fullName evidence="5">Translation initiation factor</fullName>
    </submittedName>
</protein>
<evidence type="ECO:0000259" key="4">
    <source>
        <dbReference type="PROSITE" id="PS50296"/>
    </source>
</evidence>
<dbReference type="PANTHER" id="PTHR12789">
    <property type="entry name" value="DENSITY-REGULATED PROTEIN HOMOLOG"/>
    <property type="match status" value="1"/>
</dbReference>
<evidence type="ECO:0000313" key="5">
    <source>
        <dbReference type="EMBL" id="MXV17534.1"/>
    </source>
</evidence>
<evidence type="ECO:0000256" key="2">
    <source>
        <dbReference type="ARBA" id="ARBA00022845"/>
    </source>
</evidence>
<keyword evidence="2" id="KW-0810">Translation regulation</keyword>
<reference evidence="5 6" key="1">
    <citation type="submission" date="2019-11" db="EMBL/GenBank/DDBJ databases">
        <title>Pedobacter sp. HMF7056 Genome sequencing and assembly.</title>
        <authorList>
            <person name="Kang H."/>
            <person name="Kim H."/>
            <person name="Joh K."/>
        </authorList>
    </citation>
    <scope>NUCLEOTIDE SEQUENCE [LARGE SCALE GENOMIC DNA]</scope>
    <source>
        <strain evidence="5 6">HMF7056</strain>
    </source>
</reference>
<organism evidence="5 6">
    <name type="scientific">Hufsiella ginkgonis</name>
    <dbReference type="NCBI Taxonomy" id="2695274"/>
    <lineage>
        <taxon>Bacteria</taxon>
        <taxon>Pseudomonadati</taxon>
        <taxon>Bacteroidota</taxon>
        <taxon>Sphingobacteriia</taxon>
        <taxon>Sphingobacteriales</taxon>
        <taxon>Sphingobacteriaceae</taxon>
        <taxon>Hufsiella</taxon>
    </lineage>
</organism>
<evidence type="ECO:0000256" key="1">
    <source>
        <dbReference type="ARBA" id="ARBA00005422"/>
    </source>
</evidence>
<comment type="similarity">
    <text evidence="1">Belongs to the SUI1 family.</text>
</comment>
<dbReference type="PANTHER" id="PTHR12789:SF0">
    <property type="entry name" value="DENSITY-REGULATED PROTEIN"/>
    <property type="match status" value="1"/>
</dbReference>
<dbReference type="AlphaFoldDB" id="A0A7K1Y2M3"/>
<dbReference type="InterPro" id="IPR001950">
    <property type="entry name" value="SUI1"/>
</dbReference>
<keyword evidence="5" id="KW-0396">Initiation factor</keyword>
<comment type="caution">
    <text evidence="5">The sequence shown here is derived from an EMBL/GenBank/DDBJ whole genome shotgun (WGS) entry which is preliminary data.</text>
</comment>
<dbReference type="Gene3D" id="3.30.780.10">
    <property type="entry name" value="SUI1-like domain"/>
    <property type="match status" value="1"/>
</dbReference>
<dbReference type="GO" id="GO:0006417">
    <property type="term" value="P:regulation of translation"/>
    <property type="evidence" value="ECO:0007669"/>
    <property type="project" value="UniProtKB-KW"/>
</dbReference>
<keyword evidence="3" id="KW-0648">Protein biosynthesis</keyword>
<proteinExistence type="inferred from homology"/>
<dbReference type="SUPFAM" id="SSF55159">
    <property type="entry name" value="eIF1-like"/>
    <property type="match status" value="1"/>
</dbReference>
<keyword evidence="6" id="KW-1185">Reference proteome</keyword>
<dbReference type="GO" id="GO:0003729">
    <property type="term" value="F:mRNA binding"/>
    <property type="evidence" value="ECO:0007669"/>
    <property type="project" value="TreeGrafter"/>
</dbReference>
<gene>
    <name evidence="5" type="ORF">GS398_19700</name>
</gene>
<dbReference type="RefSeq" id="WP_160908529.1">
    <property type="nucleotide sequence ID" value="NZ_WVHS01000005.1"/>
</dbReference>
<accession>A0A7K1Y2M3</accession>
<dbReference type="PIRSF" id="PIRSF037511">
    <property type="entry name" value="Transl_init_SUI1_pro"/>
    <property type="match status" value="1"/>
</dbReference>
<dbReference type="GO" id="GO:0003743">
    <property type="term" value="F:translation initiation factor activity"/>
    <property type="evidence" value="ECO:0007669"/>
    <property type="project" value="UniProtKB-KW"/>
</dbReference>
<evidence type="ECO:0000313" key="6">
    <source>
        <dbReference type="Proteomes" id="UP000451233"/>
    </source>
</evidence>
<evidence type="ECO:0000256" key="3">
    <source>
        <dbReference type="ARBA" id="ARBA00022917"/>
    </source>
</evidence>
<dbReference type="CDD" id="cd11567">
    <property type="entry name" value="YciH_like"/>
    <property type="match status" value="1"/>
</dbReference>
<name>A0A7K1Y2M3_9SPHI</name>
<dbReference type="GO" id="GO:0001731">
    <property type="term" value="P:formation of translation preinitiation complex"/>
    <property type="evidence" value="ECO:0007669"/>
    <property type="project" value="TreeGrafter"/>
</dbReference>
<dbReference type="InterPro" id="IPR036877">
    <property type="entry name" value="SUI1_dom_sf"/>
</dbReference>
<dbReference type="EMBL" id="WVHS01000005">
    <property type="protein sequence ID" value="MXV17534.1"/>
    <property type="molecule type" value="Genomic_DNA"/>
</dbReference>
<dbReference type="InterPro" id="IPR050318">
    <property type="entry name" value="DENR/SUI1_TIF"/>
</dbReference>
<sequence>MSSDKRSKKFNSFEGIVYSTDPDHVYQAGEVGEPPAPPPGAQHLKVQLDKKQRGGKKVTLVTGFSGSAAELQALGRELKQKCGVGGSTGDGEILVQGDFRDKVIAILQAAGYHVKRVGG</sequence>
<feature type="domain" description="SUI1" evidence="4">
    <location>
        <begin position="51"/>
        <end position="111"/>
    </location>
</feature>
<dbReference type="InterPro" id="IPR005872">
    <property type="entry name" value="SUI1_arc_bac"/>
</dbReference>
<dbReference type="Pfam" id="PF01253">
    <property type="entry name" value="SUI1"/>
    <property type="match status" value="1"/>
</dbReference>
<dbReference type="PROSITE" id="PS50296">
    <property type="entry name" value="SUI1"/>
    <property type="match status" value="1"/>
</dbReference>